<accession>A0AAD7YUI7</accession>
<proteinExistence type="predicted"/>
<sequence>MLGTYFDYTMYVPIRARQWVKDFRDCMMFSFPTSLVSLRNAGKKVNIHSLYICIAGRSNSHDNNNPNNMEDPKRVLSYEDMLRAIKEPQKVIIDVREPDEVASTGKIPSSINIPLDTIEGTLESMSQEDFRCRFQREKPSTNDELVFYCKSGRRASLAMEKALKLGYKNSKNYLGSWSEWESKRK</sequence>
<dbReference type="PANTHER" id="PTHR44086">
    <property type="entry name" value="THIOSULFATE SULFURTRANSFERASE RDL2, MITOCHONDRIAL-RELATED"/>
    <property type="match status" value="1"/>
</dbReference>
<dbReference type="InterPro" id="IPR036873">
    <property type="entry name" value="Rhodanese-like_dom_sf"/>
</dbReference>
<dbReference type="PANTHER" id="PTHR44086:SF10">
    <property type="entry name" value="THIOSULFATE SULFURTRANSFERASE_RHODANESE-LIKE DOMAIN-CONTAINING PROTEIN 3"/>
    <property type="match status" value="1"/>
</dbReference>
<dbReference type="PROSITE" id="PS50206">
    <property type="entry name" value="RHODANESE_3"/>
    <property type="match status" value="1"/>
</dbReference>
<dbReference type="GO" id="GO:0004792">
    <property type="term" value="F:thiosulfate-cyanide sulfurtransferase activity"/>
    <property type="evidence" value="ECO:0007669"/>
    <property type="project" value="TreeGrafter"/>
</dbReference>
<gene>
    <name evidence="2" type="ORF">PYW07_001513</name>
</gene>
<dbReference type="InterPro" id="IPR001763">
    <property type="entry name" value="Rhodanese-like_dom"/>
</dbReference>
<evidence type="ECO:0000259" key="1">
    <source>
        <dbReference type="PROSITE" id="PS50206"/>
    </source>
</evidence>
<organism evidence="2 3">
    <name type="scientific">Mythimna separata</name>
    <name type="common">Oriental armyworm</name>
    <name type="synonym">Pseudaletia separata</name>
    <dbReference type="NCBI Taxonomy" id="271217"/>
    <lineage>
        <taxon>Eukaryota</taxon>
        <taxon>Metazoa</taxon>
        <taxon>Ecdysozoa</taxon>
        <taxon>Arthropoda</taxon>
        <taxon>Hexapoda</taxon>
        <taxon>Insecta</taxon>
        <taxon>Pterygota</taxon>
        <taxon>Neoptera</taxon>
        <taxon>Endopterygota</taxon>
        <taxon>Lepidoptera</taxon>
        <taxon>Glossata</taxon>
        <taxon>Ditrysia</taxon>
        <taxon>Noctuoidea</taxon>
        <taxon>Noctuidae</taxon>
        <taxon>Noctuinae</taxon>
        <taxon>Hadenini</taxon>
        <taxon>Mythimna</taxon>
    </lineage>
</organism>
<dbReference type="Gene3D" id="3.40.250.10">
    <property type="entry name" value="Rhodanese-like domain"/>
    <property type="match status" value="1"/>
</dbReference>
<dbReference type="GO" id="GO:0005739">
    <property type="term" value="C:mitochondrion"/>
    <property type="evidence" value="ECO:0007669"/>
    <property type="project" value="TreeGrafter"/>
</dbReference>
<dbReference type="SUPFAM" id="SSF52821">
    <property type="entry name" value="Rhodanese/Cell cycle control phosphatase"/>
    <property type="match status" value="1"/>
</dbReference>
<protein>
    <recommendedName>
        <fullName evidence="1">Rhodanese domain-containing protein</fullName>
    </recommendedName>
</protein>
<dbReference type="EMBL" id="JARGEI010000008">
    <property type="protein sequence ID" value="KAJ8727394.1"/>
    <property type="molecule type" value="Genomic_DNA"/>
</dbReference>
<evidence type="ECO:0000313" key="2">
    <source>
        <dbReference type="EMBL" id="KAJ8727394.1"/>
    </source>
</evidence>
<comment type="caution">
    <text evidence="2">The sequence shown here is derived from an EMBL/GenBank/DDBJ whole genome shotgun (WGS) entry which is preliminary data.</text>
</comment>
<evidence type="ECO:0000313" key="3">
    <source>
        <dbReference type="Proteomes" id="UP001231518"/>
    </source>
</evidence>
<dbReference type="CDD" id="cd01519">
    <property type="entry name" value="RHOD_HSP67B2"/>
    <property type="match status" value="1"/>
</dbReference>
<reference evidence="2" key="1">
    <citation type="submission" date="2023-03" db="EMBL/GenBank/DDBJ databases">
        <title>Chromosome-level genomes of two armyworms, Mythimna separata and Mythimna loreyi, provide insights into the biosynthesis and reception of sex pheromones.</title>
        <authorList>
            <person name="Zhao H."/>
        </authorList>
    </citation>
    <scope>NUCLEOTIDE SEQUENCE</scope>
    <source>
        <strain evidence="2">BeijingLab</strain>
        <tissue evidence="2">Pupa</tissue>
    </source>
</reference>
<dbReference type="Proteomes" id="UP001231518">
    <property type="component" value="Chromosome 11"/>
</dbReference>
<name>A0AAD7YUI7_MYTSE</name>
<dbReference type="SMART" id="SM00450">
    <property type="entry name" value="RHOD"/>
    <property type="match status" value="1"/>
</dbReference>
<feature type="domain" description="Rhodanese" evidence="1">
    <location>
        <begin position="86"/>
        <end position="182"/>
    </location>
</feature>
<dbReference type="Pfam" id="PF00581">
    <property type="entry name" value="Rhodanese"/>
    <property type="match status" value="1"/>
</dbReference>
<keyword evidence="3" id="KW-1185">Reference proteome</keyword>
<dbReference type="AlphaFoldDB" id="A0AAD7YUI7"/>